<evidence type="ECO:0000256" key="1">
    <source>
        <dbReference type="ARBA" id="ARBA00023002"/>
    </source>
</evidence>
<dbReference type="SUPFAM" id="SSF51905">
    <property type="entry name" value="FAD/NAD(P)-binding domain"/>
    <property type="match status" value="1"/>
</dbReference>
<gene>
    <name evidence="3" type="ORF">DK869_08270</name>
</gene>
<dbReference type="OrthoDB" id="9806601at2"/>
<evidence type="ECO:0000313" key="4">
    <source>
        <dbReference type="Proteomes" id="UP000247565"/>
    </source>
</evidence>
<keyword evidence="4" id="KW-1185">Reference proteome</keyword>
<sequence>MNTEQKLEKPILTEDVTFRKTDEGPKQEEWNWVDSRQVQDEDVLARPANYYEATLSPWKTFPALEHDCECDVVVVGGGLLGASTALHLSESGVETILLEKNKVGSAASGRNGGQLTPGLARWEAESIIENFDYDEACRLWKFTSIESFDLIQEITEHYALDLDMRRGHLTAAIHPGHINALTVGADARRYLGDDSVRILGPYEIRDHINSELYYGGALDKIGGQIHSLGLTRGLIYGFVKNGGHVYEDSEVLKIETVSEGVSIETAQGKILAKKGVVLAVHHTTFQLLSDVNSTIPFYTYVGVTNPIEGGSKTLLPTQMAVYDTQLQIDYYRPVRKERILFGGQGTGMRWNSDKVVDYLMSRIKTIFPQRDDIHLELAWSGTTDLTLNGAVDCRKLGEKAPIYAVHGWSGHGIAQTVRIGKAIRDDFLKLNDDFEMLASIEHRSILMGRQLAPVAIPLAKSLLGLGNKITPGKMISF</sequence>
<feature type="domain" description="FAD dependent oxidoreductase" evidence="2">
    <location>
        <begin position="71"/>
        <end position="423"/>
    </location>
</feature>
<dbReference type="GO" id="GO:0016491">
    <property type="term" value="F:oxidoreductase activity"/>
    <property type="evidence" value="ECO:0007669"/>
    <property type="project" value="UniProtKB-KW"/>
</dbReference>
<evidence type="ECO:0000313" key="3">
    <source>
        <dbReference type="EMBL" id="PXY98865.1"/>
    </source>
</evidence>
<organism evidence="3 4">
    <name type="scientific">Commensalibacter melissae</name>
    <dbReference type="NCBI Taxonomy" id="2070537"/>
    <lineage>
        <taxon>Bacteria</taxon>
        <taxon>Pseudomonadati</taxon>
        <taxon>Pseudomonadota</taxon>
        <taxon>Alphaproteobacteria</taxon>
        <taxon>Acetobacterales</taxon>
        <taxon>Acetobacteraceae</taxon>
    </lineage>
</organism>
<protein>
    <submittedName>
        <fullName evidence="3">FAD-dependent oxidoreductase</fullName>
    </submittedName>
</protein>
<proteinExistence type="predicted"/>
<name>A0A318N558_9PROT</name>
<evidence type="ECO:0000259" key="2">
    <source>
        <dbReference type="Pfam" id="PF01266"/>
    </source>
</evidence>
<keyword evidence="1" id="KW-0560">Oxidoreductase</keyword>
<accession>A0A318N558</accession>
<dbReference type="GO" id="GO:0005737">
    <property type="term" value="C:cytoplasm"/>
    <property type="evidence" value="ECO:0007669"/>
    <property type="project" value="TreeGrafter"/>
</dbReference>
<dbReference type="PANTHER" id="PTHR13847">
    <property type="entry name" value="SARCOSINE DEHYDROGENASE-RELATED"/>
    <property type="match status" value="1"/>
</dbReference>
<dbReference type="PANTHER" id="PTHR13847:SF281">
    <property type="entry name" value="FAD DEPENDENT OXIDOREDUCTASE DOMAIN-CONTAINING PROTEIN"/>
    <property type="match status" value="1"/>
</dbReference>
<dbReference type="AlphaFoldDB" id="A0A318N558"/>
<dbReference type="Gene3D" id="3.30.9.10">
    <property type="entry name" value="D-Amino Acid Oxidase, subunit A, domain 2"/>
    <property type="match status" value="1"/>
</dbReference>
<dbReference type="Proteomes" id="UP000247565">
    <property type="component" value="Unassembled WGS sequence"/>
</dbReference>
<dbReference type="Pfam" id="PF01266">
    <property type="entry name" value="DAO"/>
    <property type="match status" value="1"/>
</dbReference>
<dbReference type="InterPro" id="IPR036188">
    <property type="entry name" value="FAD/NAD-bd_sf"/>
</dbReference>
<dbReference type="EMBL" id="QGLT01000006">
    <property type="protein sequence ID" value="PXY98865.1"/>
    <property type="molecule type" value="Genomic_DNA"/>
</dbReference>
<reference evidence="3 4" key="1">
    <citation type="submission" date="2018-05" db="EMBL/GenBank/DDBJ databases">
        <title>Reference genomes for bee gut microbiota database.</title>
        <authorList>
            <person name="Ellegaard K.M."/>
        </authorList>
    </citation>
    <scope>NUCLEOTIDE SEQUENCE [LARGE SCALE GENOMIC DNA]</scope>
    <source>
        <strain evidence="3 4">ESL0284</strain>
    </source>
</reference>
<dbReference type="Gene3D" id="3.50.50.60">
    <property type="entry name" value="FAD/NAD(P)-binding domain"/>
    <property type="match status" value="1"/>
</dbReference>
<comment type="caution">
    <text evidence="3">The sequence shown here is derived from an EMBL/GenBank/DDBJ whole genome shotgun (WGS) entry which is preliminary data.</text>
</comment>
<dbReference type="InterPro" id="IPR006076">
    <property type="entry name" value="FAD-dep_OxRdtase"/>
</dbReference>